<dbReference type="PIRSF" id="PIRSF037919">
    <property type="entry name" value="HDAC_II_yeast"/>
    <property type="match status" value="1"/>
</dbReference>
<comment type="caution">
    <text evidence="14">The sequence shown here is derived from an EMBL/GenBank/DDBJ whole genome shotgun (WGS) entry which is preliminary data.</text>
</comment>
<evidence type="ECO:0000256" key="4">
    <source>
        <dbReference type="ARBA" id="ARBA00022491"/>
    </source>
</evidence>
<dbReference type="FunFam" id="3.40.800.20:FF:000005">
    <property type="entry name" value="histone deacetylase 6"/>
    <property type="match status" value="1"/>
</dbReference>
<keyword evidence="5 11" id="KW-0378">Hydrolase</keyword>
<dbReference type="PANTHER" id="PTHR10625:SF5">
    <property type="entry name" value="HISTONE DEACETYLASE"/>
    <property type="match status" value="1"/>
</dbReference>
<evidence type="ECO:0000313" key="15">
    <source>
        <dbReference type="Proteomes" id="UP000297299"/>
    </source>
</evidence>
<evidence type="ECO:0000256" key="6">
    <source>
        <dbReference type="ARBA" id="ARBA00022853"/>
    </source>
</evidence>
<dbReference type="GO" id="GO:0031078">
    <property type="term" value="F:histone H3K14 deacetylase activity, hydrolytic mechanism"/>
    <property type="evidence" value="ECO:0007669"/>
    <property type="project" value="UniProtKB-UniRule"/>
</dbReference>
<evidence type="ECO:0000256" key="11">
    <source>
        <dbReference type="PIRNR" id="PIRNR037919"/>
    </source>
</evidence>
<dbReference type="InterPro" id="IPR000286">
    <property type="entry name" value="HDACs"/>
</dbReference>
<evidence type="ECO:0000256" key="1">
    <source>
        <dbReference type="ARBA" id="ARBA00004123"/>
    </source>
</evidence>
<comment type="function">
    <text evidence="11">Responsible for the deacetylation of lysine residues on the N-terminal part of the core histones (H2A, H2B, H3 and H4). Histone deacetylation gives a tag for epigenetic repression and plays an important role in transcriptional regulation, cell cycle progression and developmental events.</text>
</comment>
<keyword evidence="15" id="KW-1185">Reference proteome</keyword>
<comment type="similarity">
    <text evidence="2 11">Belongs to the histone deacetylase family. HD type 2 subfamily.</text>
</comment>
<dbReference type="EC" id="3.5.1.98" evidence="3 11"/>
<dbReference type="SUPFAM" id="SSF52768">
    <property type="entry name" value="Arginase/deacetylase"/>
    <property type="match status" value="1"/>
</dbReference>
<accession>A0A4Y8CQW3</accession>
<evidence type="ECO:0000256" key="9">
    <source>
        <dbReference type="ARBA" id="ARBA00023242"/>
    </source>
</evidence>
<evidence type="ECO:0000259" key="12">
    <source>
        <dbReference type="Pfam" id="PF00850"/>
    </source>
</evidence>
<dbReference type="InterPro" id="IPR017321">
    <property type="entry name" value="Hist_deAcase_II_yeast"/>
</dbReference>
<gene>
    <name evidence="14" type="ORF">BOTCAL_0403g00070</name>
</gene>
<keyword evidence="8 11" id="KW-0804">Transcription</keyword>
<evidence type="ECO:0000256" key="7">
    <source>
        <dbReference type="ARBA" id="ARBA00023015"/>
    </source>
</evidence>
<evidence type="ECO:0000256" key="2">
    <source>
        <dbReference type="ARBA" id="ARBA00007738"/>
    </source>
</evidence>
<sequence>MDTLGPPLLQSSSDLDMQPNTQERLNLQQQQIQLHENVHAGSTSGVLSNGNGNGFVDPRVLTTTEDMTITYDYHDPEDEIYSSSSSSSEDTKIIAMPRQAYLPSGVCYDDRMKLHTSGDYSDNTAHPEDPRRIEHIMRAFKDAGLVYTGNAENVEKILKESPNKYMQRIMARLARKDEICLAHTAFHYDWVESLLSMTSEELREANQRYDTGRKSLYVGPCTYDAALVAAGGAIETCKHVVVGNVKNAIAIIRPPGQHAEENEALGFCVFNNVPIAAKVCMADYPEICRKVLILDWDIHHGNGTQNMFYDDPNVLYISIHVYDNGQFYPGQPDDPSLPDGGNDKVGRGAGLGKNVNIGWVSQGMEDGEYMAAFQRIVMPIAQEFDPDLVIISAGFDAAAGDELGGCFVTPACYSHMTHMLMSLADGKVAVCLEGGYNLAAISQSALAVAKTLMGEPPIRLPLPPLNRTAAGVFEEVKYYQSEYWQCMRSGVVDYKDPKFRRALRLDDQIRNGQSNTLKTNYRMTSLWIQRHQLARSFDNQVMVTPYINLAKRLLIIVHDPPTLYASPDPDTAQIALHNAFVVEPPINDFIAWAIKNKIGVMDINIPLNTDVALPATSRYPPHPGMTELESQMKDLVCYIWDNFIQLYDSDNIMLMGVGDSYLGIKQLLTSRDCRNRLAGILAFITGSLRPVKSETDSALSGWYKANSEIYVADKHACWNDEESIRKVKKQRFGKVVRSEETDLASMLQIHQPRAKKWMLAKFDEKAVDDQVMVMGDEIPVTDIDGGNMSTMMETQFV</sequence>
<evidence type="ECO:0000256" key="10">
    <source>
        <dbReference type="ARBA" id="ARBA00048287"/>
    </source>
</evidence>
<dbReference type="InterPro" id="IPR037138">
    <property type="entry name" value="His_deacetylse_dom_sf"/>
</dbReference>
<dbReference type="Pfam" id="PF00850">
    <property type="entry name" value="Hist_deacetyl"/>
    <property type="match status" value="1"/>
</dbReference>
<evidence type="ECO:0000256" key="3">
    <source>
        <dbReference type="ARBA" id="ARBA00012111"/>
    </source>
</evidence>
<dbReference type="Proteomes" id="UP000297299">
    <property type="component" value="Unassembled WGS sequence"/>
</dbReference>
<dbReference type="OrthoDB" id="424012at2759"/>
<dbReference type="InterPro" id="IPR019154">
    <property type="entry name" value="Arb2-like_domain"/>
</dbReference>
<feature type="domain" description="Histone deacetylase" evidence="12">
    <location>
        <begin position="126"/>
        <end position="451"/>
    </location>
</feature>
<keyword evidence="7 11" id="KW-0805">Transcription regulation</keyword>
<keyword evidence="4 11" id="KW-0678">Repressor</keyword>
<comment type="subcellular location">
    <subcellularLocation>
        <location evidence="1 11">Nucleus</location>
    </subcellularLocation>
</comment>
<feature type="domain" description="Arb2-like" evidence="13">
    <location>
        <begin position="504"/>
        <end position="764"/>
    </location>
</feature>
<keyword evidence="6 11" id="KW-0156">Chromatin regulator</keyword>
<evidence type="ECO:0000313" key="14">
    <source>
        <dbReference type="EMBL" id="TEY41967.1"/>
    </source>
</evidence>
<dbReference type="GO" id="GO:0000118">
    <property type="term" value="C:histone deacetylase complex"/>
    <property type="evidence" value="ECO:0007669"/>
    <property type="project" value="TreeGrafter"/>
</dbReference>
<evidence type="ECO:0000259" key="13">
    <source>
        <dbReference type="Pfam" id="PF09757"/>
    </source>
</evidence>
<dbReference type="AlphaFoldDB" id="A0A4Y8CQW3"/>
<proteinExistence type="inferred from homology"/>
<organism evidence="14 15">
    <name type="scientific">Botryotinia calthae</name>
    <dbReference type="NCBI Taxonomy" id="38488"/>
    <lineage>
        <taxon>Eukaryota</taxon>
        <taxon>Fungi</taxon>
        <taxon>Dikarya</taxon>
        <taxon>Ascomycota</taxon>
        <taxon>Pezizomycotina</taxon>
        <taxon>Leotiomycetes</taxon>
        <taxon>Helotiales</taxon>
        <taxon>Sclerotiniaceae</taxon>
        <taxon>Botryotinia</taxon>
    </lineage>
</organism>
<dbReference type="Pfam" id="PF09757">
    <property type="entry name" value="Arb2-like"/>
    <property type="match status" value="1"/>
</dbReference>
<protein>
    <recommendedName>
        <fullName evidence="3 11">Histone deacetylase</fullName>
        <ecNumber evidence="3 11">3.5.1.98</ecNumber>
    </recommendedName>
</protein>
<dbReference type="PRINTS" id="PR01270">
    <property type="entry name" value="HDASUPER"/>
</dbReference>
<dbReference type="Gene3D" id="3.40.800.20">
    <property type="entry name" value="Histone deacetylase domain"/>
    <property type="match status" value="1"/>
</dbReference>
<dbReference type="STRING" id="38488.A0A4Y8CQW3"/>
<keyword evidence="9 11" id="KW-0539">Nucleus</keyword>
<dbReference type="InterPro" id="IPR023696">
    <property type="entry name" value="Ureohydrolase_dom_sf"/>
</dbReference>
<evidence type="ECO:0000256" key="5">
    <source>
        <dbReference type="ARBA" id="ARBA00022801"/>
    </source>
</evidence>
<name>A0A4Y8CQW3_9HELO</name>
<dbReference type="EMBL" id="PHWZ01000402">
    <property type="protein sequence ID" value="TEY41967.1"/>
    <property type="molecule type" value="Genomic_DNA"/>
</dbReference>
<dbReference type="GO" id="GO:0040029">
    <property type="term" value="P:epigenetic regulation of gene expression"/>
    <property type="evidence" value="ECO:0007669"/>
    <property type="project" value="TreeGrafter"/>
</dbReference>
<reference evidence="14 15" key="1">
    <citation type="submission" date="2017-11" db="EMBL/GenBank/DDBJ databases">
        <title>Comparative genomics of Botrytis spp.</title>
        <authorList>
            <person name="Valero-Jimenez C.A."/>
            <person name="Tapia P."/>
            <person name="Veloso J."/>
            <person name="Silva-Moreno E."/>
            <person name="Staats M."/>
            <person name="Valdes J.H."/>
            <person name="Van Kan J.A.L."/>
        </authorList>
    </citation>
    <scope>NUCLEOTIDE SEQUENCE [LARGE SCALE GENOMIC DNA]</scope>
    <source>
        <strain evidence="14 15">MUCL2830</strain>
    </source>
</reference>
<comment type="catalytic activity">
    <reaction evidence="10 11">
        <text>N(6)-acetyl-L-lysyl-[histone] + H2O = L-lysyl-[histone] + acetate</text>
        <dbReference type="Rhea" id="RHEA:58196"/>
        <dbReference type="Rhea" id="RHEA-COMP:9845"/>
        <dbReference type="Rhea" id="RHEA-COMP:11338"/>
        <dbReference type="ChEBI" id="CHEBI:15377"/>
        <dbReference type="ChEBI" id="CHEBI:29969"/>
        <dbReference type="ChEBI" id="CHEBI:30089"/>
        <dbReference type="ChEBI" id="CHEBI:61930"/>
        <dbReference type="EC" id="3.5.1.98"/>
    </reaction>
</comment>
<dbReference type="InterPro" id="IPR023801">
    <property type="entry name" value="His_deacetylse_dom"/>
</dbReference>
<evidence type="ECO:0000256" key="8">
    <source>
        <dbReference type="ARBA" id="ARBA00023163"/>
    </source>
</evidence>
<dbReference type="PANTHER" id="PTHR10625">
    <property type="entry name" value="HISTONE DEACETYLASE HDAC1-RELATED"/>
    <property type="match status" value="1"/>
</dbReference>